<comment type="caution">
    <text evidence="4">The sequence shown here is derived from an EMBL/GenBank/DDBJ whole genome shotgun (WGS) entry which is preliminary data.</text>
</comment>
<dbReference type="Proteomes" id="UP000295560">
    <property type="component" value="Unassembled WGS sequence"/>
</dbReference>
<dbReference type="InterPro" id="IPR006311">
    <property type="entry name" value="TAT_signal"/>
</dbReference>
<accession>A0A4R1HIN7</accession>
<evidence type="ECO:0000256" key="2">
    <source>
        <dbReference type="SAM" id="SignalP"/>
    </source>
</evidence>
<dbReference type="PROSITE" id="PS51318">
    <property type="entry name" value="TAT"/>
    <property type="match status" value="1"/>
</dbReference>
<evidence type="ECO:0000259" key="3">
    <source>
        <dbReference type="SMART" id="SM00062"/>
    </source>
</evidence>
<sequence length="333" mass="34542">MLLTRRRTLATAAAAALLSLAAACGGGGGEGGDAGGTTAVQVGALSNGAAKETTLDVATVESIRAELPAQVRDAGVLNVGLGLLPAGSPPLGYTGTDDKTLTGAEPDYARLVGAVLGLKVELNNATWQNLFVGIDSGRTDVGFSNITVTEERKKKYDFATYRLDNLAFETLASKTFAFTGDPQVLAGKKIYVGAGTNQERILLQWQSQLRGQGKNFDVVYFPDSSAVTLALESGKIDAAFEPNPSAAYHVTQSAGTPNPKAVAGTYSGAGSSLQGLIAATSKKDSGLAKPIADATNHLIQNGQYEQWLRAWNLSNEAVKTSQVNPPGLPITNS</sequence>
<feature type="chain" id="PRO_5039384660" evidence="2">
    <location>
        <begin position="22"/>
        <end position="333"/>
    </location>
</feature>
<proteinExistence type="predicted"/>
<evidence type="ECO:0000313" key="4">
    <source>
        <dbReference type="EMBL" id="TCK22117.1"/>
    </source>
</evidence>
<dbReference type="AlphaFoldDB" id="A0A4R1HIN7"/>
<feature type="domain" description="Solute-binding protein family 3/N-terminal" evidence="3">
    <location>
        <begin position="76"/>
        <end position="315"/>
    </location>
</feature>
<dbReference type="Gene3D" id="3.40.190.10">
    <property type="entry name" value="Periplasmic binding protein-like II"/>
    <property type="match status" value="2"/>
</dbReference>
<evidence type="ECO:0000256" key="1">
    <source>
        <dbReference type="ARBA" id="ARBA00022729"/>
    </source>
</evidence>
<dbReference type="RefSeq" id="WP_132430781.1">
    <property type="nucleotide sequence ID" value="NZ_SMFZ01000002.1"/>
</dbReference>
<feature type="signal peptide" evidence="2">
    <location>
        <begin position="1"/>
        <end position="21"/>
    </location>
</feature>
<dbReference type="EMBL" id="SMFZ01000002">
    <property type="protein sequence ID" value="TCK22117.1"/>
    <property type="molecule type" value="Genomic_DNA"/>
</dbReference>
<organism evidence="4 5">
    <name type="scientific">Pseudonocardia endophytica</name>
    <dbReference type="NCBI Taxonomy" id="401976"/>
    <lineage>
        <taxon>Bacteria</taxon>
        <taxon>Bacillati</taxon>
        <taxon>Actinomycetota</taxon>
        <taxon>Actinomycetes</taxon>
        <taxon>Pseudonocardiales</taxon>
        <taxon>Pseudonocardiaceae</taxon>
        <taxon>Pseudonocardia</taxon>
    </lineage>
</organism>
<dbReference type="PANTHER" id="PTHR35936">
    <property type="entry name" value="MEMBRANE-BOUND LYTIC MUREIN TRANSGLYCOSYLASE F"/>
    <property type="match status" value="1"/>
</dbReference>
<keyword evidence="5" id="KW-1185">Reference proteome</keyword>
<dbReference type="PROSITE" id="PS51257">
    <property type="entry name" value="PROKAR_LIPOPROTEIN"/>
    <property type="match status" value="1"/>
</dbReference>
<dbReference type="InterPro" id="IPR001638">
    <property type="entry name" value="Solute-binding_3/MltF_N"/>
</dbReference>
<evidence type="ECO:0000313" key="5">
    <source>
        <dbReference type="Proteomes" id="UP000295560"/>
    </source>
</evidence>
<name>A0A4R1HIN7_PSEEN</name>
<dbReference type="Pfam" id="PF00497">
    <property type="entry name" value="SBP_bac_3"/>
    <property type="match status" value="1"/>
</dbReference>
<dbReference type="OrthoDB" id="4633994at2"/>
<protein>
    <submittedName>
        <fullName evidence="4">Amino acid ABC transporter substrate-binding protein (PAAT family)</fullName>
    </submittedName>
</protein>
<dbReference type="SMART" id="SM00062">
    <property type="entry name" value="PBPb"/>
    <property type="match status" value="1"/>
</dbReference>
<dbReference type="SUPFAM" id="SSF53850">
    <property type="entry name" value="Periplasmic binding protein-like II"/>
    <property type="match status" value="1"/>
</dbReference>
<keyword evidence="1 2" id="KW-0732">Signal</keyword>
<dbReference type="PANTHER" id="PTHR35936:SF17">
    <property type="entry name" value="ARGININE-BINDING EXTRACELLULAR PROTEIN ARTP"/>
    <property type="match status" value="1"/>
</dbReference>
<reference evidence="4 5" key="1">
    <citation type="submission" date="2019-03" db="EMBL/GenBank/DDBJ databases">
        <title>Sequencing the genomes of 1000 actinobacteria strains.</title>
        <authorList>
            <person name="Klenk H.-P."/>
        </authorList>
    </citation>
    <scope>NUCLEOTIDE SEQUENCE [LARGE SCALE GENOMIC DNA]</scope>
    <source>
        <strain evidence="4 5">DSM 44969</strain>
    </source>
</reference>
<gene>
    <name evidence="4" type="ORF">EV378_6116</name>
</gene>